<evidence type="ECO:0000313" key="1">
    <source>
        <dbReference type="EMBL" id="CAD41665.3"/>
    </source>
</evidence>
<evidence type="ECO:0000313" key="2">
    <source>
        <dbReference type="Proteomes" id="UP000000763"/>
    </source>
</evidence>
<name>A0A0P0WE38_ORYSJ</name>
<reference evidence="2" key="1">
    <citation type="journal article" date="2005" name="Nature">
        <title>The map-based sequence of the rice genome.</title>
        <authorList>
            <consortium name="International rice genome sequencing project (IRGSP)"/>
            <person name="Matsumoto T."/>
            <person name="Wu J."/>
            <person name="Kanamori H."/>
            <person name="Katayose Y."/>
            <person name="Fujisawa M."/>
            <person name="Namiki N."/>
            <person name="Mizuno H."/>
            <person name="Yamamoto K."/>
            <person name="Antonio B.A."/>
            <person name="Baba T."/>
            <person name="Sakata K."/>
            <person name="Nagamura Y."/>
            <person name="Aoki H."/>
            <person name="Arikawa K."/>
            <person name="Arita K."/>
            <person name="Bito T."/>
            <person name="Chiden Y."/>
            <person name="Fujitsuka N."/>
            <person name="Fukunaka R."/>
            <person name="Hamada M."/>
            <person name="Harada C."/>
            <person name="Hayashi A."/>
            <person name="Hijishita S."/>
            <person name="Honda M."/>
            <person name="Hosokawa S."/>
            <person name="Ichikawa Y."/>
            <person name="Idonuma A."/>
            <person name="Iijima M."/>
            <person name="Ikeda M."/>
            <person name="Ikeno M."/>
            <person name="Ito K."/>
            <person name="Ito S."/>
            <person name="Ito T."/>
            <person name="Ito Y."/>
            <person name="Ito Y."/>
            <person name="Iwabuchi A."/>
            <person name="Kamiya K."/>
            <person name="Karasawa W."/>
            <person name="Kurita K."/>
            <person name="Katagiri S."/>
            <person name="Kikuta A."/>
            <person name="Kobayashi H."/>
            <person name="Kobayashi N."/>
            <person name="Machita K."/>
            <person name="Maehara T."/>
            <person name="Masukawa M."/>
            <person name="Mizubayashi T."/>
            <person name="Mukai Y."/>
            <person name="Nagasaki H."/>
            <person name="Nagata Y."/>
            <person name="Naito S."/>
            <person name="Nakashima M."/>
            <person name="Nakama Y."/>
            <person name="Nakamichi Y."/>
            <person name="Nakamura M."/>
            <person name="Meguro A."/>
            <person name="Negishi M."/>
            <person name="Ohta I."/>
            <person name="Ohta T."/>
            <person name="Okamoto M."/>
            <person name="Ono N."/>
            <person name="Saji S."/>
            <person name="Sakaguchi M."/>
            <person name="Sakai K."/>
            <person name="Shibata M."/>
            <person name="Shimokawa T."/>
            <person name="Song J."/>
            <person name="Takazaki Y."/>
            <person name="Terasawa K."/>
            <person name="Tsugane M."/>
            <person name="Tsuji K."/>
            <person name="Ueda S."/>
            <person name="Waki K."/>
            <person name="Yamagata H."/>
            <person name="Yamamoto M."/>
            <person name="Yamamoto S."/>
            <person name="Yamane H."/>
            <person name="Yoshiki S."/>
            <person name="Yoshihara R."/>
            <person name="Yukawa K."/>
            <person name="Zhong H."/>
            <person name="Yano M."/>
            <person name="Yuan Q."/>
            <person name="Ouyang S."/>
            <person name="Liu J."/>
            <person name="Jones K.M."/>
            <person name="Gansberger K."/>
            <person name="Moffat K."/>
            <person name="Hill J."/>
            <person name="Bera J."/>
            <person name="Fadrosh D."/>
            <person name="Jin S."/>
            <person name="Johri S."/>
            <person name="Kim M."/>
            <person name="Overton L."/>
            <person name="Reardon M."/>
            <person name="Tsitrin T."/>
            <person name="Vuong H."/>
            <person name="Weaver B."/>
            <person name="Ciecko A."/>
            <person name="Tallon L."/>
            <person name="Jackson J."/>
            <person name="Pai G."/>
            <person name="Aken S.V."/>
            <person name="Utterback T."/>
            <person name="Reidmuller S."/>
            <person name="Feldblyum T."/>
            <person name="Hsiao J."/>
            <person name="Zismann V."/>
            <person name="Iobst S."/>
            <person name="de Vazeille A.R."/>
            <person name="Buell C.R."/>
            <person name="Ying K."/>
            <person name="Li Y."/>
            <person name="Lu T."/>
            <person name="Huang Y."/>
            <person name="Zhao Q."/>
            <person name="Feng Q."/>
            <person name="Zhang L."/>
            <person name="Zhu J."/>
            <person name="Weng Q."/>
            <person name="Mu J."/>
            <person name="Lu Y."/>
            <person name="Fan D."/>
            <person name="Liu Y."/>
            <person name="Guan J."/>
            <person name="Zhang Y."/>
            <person name="Yu S."/>
            <person name="Liu X."/>
            <person name="Zhang Y."/>
            <person name="Hong G."/>
            <person name="Han B."/>
            <person name="Choisne N."/>
            <person name="Demange N."/>
            <person name="Orjeda G."/>
            <person name="Samain S."/>
            <person name="Cattolico L."/>
            <person name="Pelletier E."/>
            <person name="Couloux A."/>
            <person name="Segurens B."/>
            <person name="Wincker P."/>
            <person name="D'Hont A."/>
            <person name="Scarpelli C."/>
            <person name="Weissenbach J."/>
            <person name="Salanoubat M."/>
            <person name="Quetier F."/>
            <person name="Yu Y."/>
            <person name="Kim H.R."/>
            <person name="Rambo T."/>
            <person name="Currie J."/>
            <person name="Collura K."/>
            <person name="Luo M."/>
            <person name="Yang T."/>
            <person name="Ammiraju J.S.S."/>
            <person name="Engler F."/>
            <person name="Soderlund C."/>
            <person name="Wing R.A."/>
            <person name="Palmer L.E."/>
            <person name="de la Bastide M."/>
            <person name="Spiegel L."/>
            <person name="Nascimento L."/>
            <person name="Zutavern T."/>
            <person name="O'Shaughnessy A."/>
            <person name="Dike S."/>
            <person name="Dedhia N."/>
            <person name="Preston R."/>
            <person name="Balija V."/>
            <person name="McCombie W.R."/>
            <person name="Chow T."/>
            <person name="Chen H."/>
            <person name="Chung M."/>
            <person name="Chen C."/>
            <person name="Shaw J."/>
            <person name="Wu H."/>
            <person name="Hsiao K."/>
            <person name="Chao Y."/>
            <person name="Chu M."/>
            <person name="Cheng C."/>
            <person name="Hour A."/>
            <person name="Lee P."/>
            <person name="Lin S."/>
            <person name="Lin Y."/>
            <person name="Liou J."/>
            <person name="Liu S."/>
            <person name="Hsing Y."/>
            <person name="Raghuvanshi S."/>
            <person name="Mohanty A."/>
            <person name="Bharti A.K."/>
            <person name="Gaur A."/>
            <person name="Gupta V."/>
            <person name="Kumar D."/>
            <person name="Ravi V."/>
            <person name="Vij S."/>
            <person name="Kapur A."/>
            <person name="Khurana P."/>
            <person name="Khurana P."/>
            <person name="Khurana J.P."/>
            <person name="Tyagi A.K."/>
            <person name="Gaikwad K."/>
            <person name="Singh A."/>
            <person name="Dalal V."/>
            <person name="Srivastava S."/>
            <person name="Dixit A."/>
            <person name="Pal A.K."/>
            <person name="Ghazi I.A."/>
            <person name="Yadav M."/>
            <person name="Pandit A."/>
            <person name="Bhargava A."/>
            <person name="Sureshbabu K."/>
            <person name="Batra K."/>
            <person name="Sharma T.R."/>
            <person name="Mohapatra T."/>
            <person name="Singh N.K."/>
            <person name="Messing J."/>
            <person name="Nelson A.B."/>
            <person name="Fuks G."/>
            <person name="Kavchok S."/>
            <person name="Keizer G."/>
            <person name="Linton E."/>
            <person name="Llaca V."/>
            <person name="Song R."/>
            <person name="Tanyolac B."/>
            <person name="Young S."/>
            <person name="Ho-Il K."/>
            <person name="Hahn J.H."/>
            <person name="Sangsakoo G."/>
            <person name="Vanavichit A."/>
            <person name="de Mattos Luiz.A.T."/>
            <person name="Zimmer P.D."/>
            <person name="Malone G."/>
            <person name="Dellagostin O."/>
            <person name="de Oliveira A.C."/>
            <person name="Bevan M."/>
            <person name="Bancroft I."/>
            <person name="Minx P."/>
            <person name="Cordum H."/>
            <person name="Wilson R."/>
            <person name="Cheng Z."/>
            <person name="Jin W."/>
            <person name="Jiang J."/>
            <person name="Leong S.A."/>
            <person name="Iwama H."/>
            <person name="Gojobori T."/>
            <person name="Itoh T."/>
            <person name="Niimura Y."/>
            <person name="Fujii Y."/>
            <person name="Habara T."/>
            <person name="Sakai H."/>
            <person name="Sato Y."/>
            <person name="Wilson G."/>
            <person name="Kumar K."/>
            <person name="McCouch S."/>
            <person name="Juretic N."/>
            <person name="Hoen D."/>
            <person name="Wright S."/>
            <person name="Bruskiewich R."/>
            <person name="Bureau T."/>
            <person name="Miyao A."/>
            <person name="Hirochika H."/>
            <person name="Nishikawa T."/>
            <person name="Kadowaki K."/>
            <person name="Sugiura M."/>
            <person name="Burr B."/>
            <person name="Sasaki T."/>
        </authorList>
    </citation>
    <scope>NUCLEOTIDE SEQUENCE [LARGE SCALE GENOMIC DNA]</scope>
    <source>
        <strain evidence="2">cv. Nipponbare</strain>
    </source>
</reference>
<accession>A0A0P0WE38</accession>
<dbReference type="AlphaFoldDB" id="A0A0P0WE38"/>
<protein>
    <submittedName>
        <fullName evidence="1">OSJNBa0019K04.12 protein</fullName>
    </submittedName>
</protein>
<dbReference type="EMBL" id="AL606640">
    <property type="protein sequence ID" value="CAD41665.3"/>
    <property type="molecule type" value="Genomic_DNA"/>
</dbReference>
<dbReference type="Proteomes" id="UP000000763">
    <property type="component" value="Chromosome 4"/>
</dbReference>
<proteinExistence type="predicted"/>
<sequence>MDPDGTGKSTLFEIIAGCLHPLPPPDMLLNVTPSPMLTYTVFGYPAQHPLLAAQHAQDVAFSGRLYLGRCVSPKGIDTRIDVFIDDLTLTCVTISPPQVTRERWGS</sequence>
<organism evidence="1 2">
    <name type="scientific">Oryza sativa subsp. japonica</name>
    <name type="common">Rice</name>
    <dbReference type="NCBI Taxonomy" id="39947"/>
    <lineage>
        <taxon>Eukaryota</taxon>
        <taxon>Viridiplantae</taxon>
        <taxon>Streptophyta</taxon>
        <taxon>Embryophyta</taxon>
        <taxon>Tracheophyta</taxon>
        <taxon>Spermatophyta</taxon>
        <taxon>Magnoliopsida</taxon>
        <taxon>Liliopsida</taxon>
        <taxon>Poales</taxon>
        <taxon>Poaceae</taxon>
        <taxon>BOP clade</taxon>
        <taxon>Oryzoideae</taxon>
        <taxon>Oryzeae</taxon>
        <taxon>Oryzinae</taxon>
        <taxon>Oryza</taxon>
        <taxon>Oryza sativa</taxon>
    </lineage>
</organism>
<reference evidence="2" key="2">
    <citation type="journal article" date="2008" name="Nucleic Acids Res.">
        <title>The rice annotation project database (RAP-DB): 2008 update.</title>
        <authorList>
            <consortium name="The rice annotation project (RAP)"/>
        </authorList>
    </citation>
    <scope>GENOME REANNOTATION</scope>
    <source>
        <strain evidence="2">cv. Nipponbare</strain>
    </source>
</reference>
<gene>
    <name evidence="1" type="primary">OSJNBa0019K04.12</name>
</gene>